<reference evidence="1" key="1">
    <citation type="journal article" date="2012" name="Science">
        <title>Fermentation, hydrogen, and sulfur metabolism in multiple uncultivated bacterial phyla.</title>
        <authorList>
            <person name="Wrighton K.C."/>
            <person name="Thomas B.C."/>
            <person name="Sharon I."/>
            <person name="Miller C.S."/>
            <person name="Castelle C.J."/>
            <person name="VerBerkmoes N.C."/>
            <person name="Wilkins M.J."/>
            <person name="Hettich R.L."/>
            <person name="Lipton M.S."/>
            <person name="Williams K.H."/>
            <person name="Long P.E."/>
            <person name="Banfield J.F."/>
        </authorList>
    </citation>
    <scope>NUCLEOTIDE SEQUENCE [LARGE SCALE GENOMIC DNA]</scope>
</reference>
<dbReference type="EMBL" id="AMFJ01000019">
    <property type="protein sequence ID" value="EKE30237.1"/>
    <property type="molecule type" value="Genomic_DNA"/>
</dbReference>
<gene>
    <name evidence="1" type="ORF">ACD_2C00019G0002</name>
</gene>
<organism evidence="1">
    <name type="scientific">uncultured bacterium</name>
    <name type="common">gcode 4</name>
    <dbReference type="NCBI Taxonomy" id="1234023"/>
    <lineage>
        <taxon>Bacteria</taxon>
        <taxon>environmental samples</taxon>
    </lineage>
</organism>
<evidence type="ECO:0000313" key="1">
    <source>
        <dbReference type="EMBL" id="EKE30237.1"/>
    </source>
</evidence>
<protein>
    <submittedName>
        <fullName evidence="1">Uncharacterized protein</fullName>
    </submittedName>
</protein>
<proteinExistence type="predicted"/>
<sequence>MVWVIEFAQISKSIVTQKILPVKKSKVFLM</sequence>
<dbReference type="AlphaFoldDB" id="K2G7A8"/>
<accession>K2G7A8</accession>
<comment type="caution">
    <text evidence="1">The sequence shown here is derived from an EMBL/GenBank/DDBJ whole genome shotgun (WGS) entry which is preliminary data.</text>
</comment>
<name>K2G7A8_9BACT</name>